<dbReference type="HOGENOM" id="CLU_2588729_0_0_4"/>
<dbReference type="EMBL" id="CP003912">
    <property type="protein sequence ID" value="AGU53040.1"/>
    <property type="molecule type" value="Genomic_DNA"/>
</dbReference>
<dbReference type="PATRIC" id="fig|1246301.3.peg.6004"/>
<evidence type="ECO:0000313" key="2">
    <source>
        <dbReference type="Proteomes" id="UP000016223"/>
    </source>
</evidence>
<proteinExistence type="predicted"/>
<dbReference type="AlphaFoldDB" id="T1XLN9"/>
<accession>T1XLN9</accession>
<organism evidence="1 2">
    <name type="scientific">Variovorax paradoxus B4</name>
    <dbReference type="NCBI Taxonomy" id="1246301"/>
    <lineage>
        <taxon>Bacteria</taxon>
        <taxon>Pseudomonadati</taxon>
        <taxon>Pseudomonadota</taxon>
        <taxon>Betaproteobacteria</taxon>
        <taxon>Burkholderiales</taxon>
        <taxon>Comamonadaceae</taxon>
        <taxon>Variovorax</taxon>
    </lineage>
</organism>
<reference evidence="1 2" key="1">
    <citation type="submission" date="2012-10" db="EMBL/GenBank/DDBJ databases">
        <title>Genome sequence of Variovorax paradoxus B4.</title>
        <authorList>
            <person name="Schuldes J."/>
            <person name="Brandt U."/>
            <person name="Hiessl S."/>
            <person name="Wuebbeler J.H."/>
            <person name="Thuermer A."/>
            <person name="Steinbuechel A."/>
            <person name="Daniel R."/>
        </authorList>
    </citation>
    <scope>NUCLEOTIDE SEQUENCE [LARGE SCALE GENOMIC DNA]</scope>
    <source>
        <strain evidence="1 2">B4</strain>
    </source>
</reference>
<protein>
    <submittedName>
        <fullName evidence="1">Uncharacterized protein</fullName>
    </submittedName>
</protein>
<sequence>MHGTATAAALMAIKACGLRARHPACVRMKCSRPSVHPVPLREITMKKLISLCLRILGRRVPAPRHDEEFDLVQRLREAGL</sequence>
<dbReference type="Proteomes" id="UP000016223">
    <property type="component" value="Chromosome 2"/>
</dbReference>
<name>T1XLN9_VARPD</name>
<evidence type="ECO:0000313" key="1">
    <source>
        <dbReference type="EMBL" id="AGU53040.1"/>
    </source>
</evidence>
<gene>
    <name evidence="1" type="ORF">VAPA_2c04800</name>
</gene>
<dbReference type="KEGG" id="vpd:VAPA_2c04800"/>